<keyword evidence="9" id="KW-0862">Zinc</keyword>
<dbReference type="GO" id="GO:0032259">
    <property type="term" value="P:methylation"/>
    <property type="evidence" value="ECO:0007669"/>
    <property type="project" value="UniProtKB-KW"/>
</dbReference>
<dbReference type="Gene3D" id="3.40.50.720">
    <property type="entry name" value="NAD(P)-binding Rossmann-like Domain"/>
    <property type="match status" value="1"/>
</dbReference>
<evidence type="ECO:0000259" key="11">
    <source>
        <dbReference type="SMART" id="SM00829"/>
    </source>
</evidence>
<dbReference type="SUPFAM" id="SSF50129">
    <property type="entry name" value="GroES-like"/>
    <property type="match status" value="1"/>
</dbReference>
<feature type="domain" description="Enoyl reductase (ER)" evidence="11">
    <location>
        <begin position="9"/>
        <end position="372"/>
    </location>
</feature>
<comment type="cofactor">
    <cofactor evidence="1">
        <name>Zn(2+)</name>
        <dbReference type="ChEBI" id="CHEBI:29105"/>
    </cofactor>
</comment>
<dbReference type="SMART" id="SM00829">
    <property type="entry name" value="PKS_ER"/>
    <property type="match status" value="1"/>
</dbReference>
<accession>A0A6G4A937</accession>
<dbReference type="InterPro" id="IPR036291">
    <property type="entry name" value="NAD(P)-bd_dom_sf"/>
</dbReference>
<comment type="similarity">
    <text evidence="4">Belongs to the UPF0677 family.</text>
</comment>
<dbReference type="GO" id="GO:0016491">
    <property type="term" value="F:oxidoreductase activity"/>
    <property type="evidence" value="ECO:0007669"/>
    <property type="project" value="UniProtKB-KW"/>
</dbReference>
<dbReference type="PANTHER" id="PTHR43350:SF21">
    <property type="entry name" value="S-NITROSOMYCOTHIOL REDUCTASE MSCR"/>
    <property type="match status" value="1"/>
</dbReference>
<keyword evidence="5 12" id="KW-0489">Methyltransferase</keyword>
<dbReference type="CDD" id="cd08278">
    <property type="entry name" value="benzyl_alcohol_DH"/>
    <property type="match status" value="1"/>
</dbReference>
<evidence type="ECO:0000256" key="8">
    <source>
        <dbReference type="ARBA" id="ARBA00022723"/>
    </source>
</evidence>
<organism evidence="12 13">
    <name type="scientific">Streptomyces rhizosphaericus</name>
    <dbReference type="NCBI Taxonomy" id="114699"/>
    <lineage>
        <taxon>Bacteria</taxon>
        <taxon>Bacillati</taxon>
        <taxon>Actinomycetota</taxon>
        <taxon>Actinomycetes</taxon>
        <taxon>Kitasatosporales</taxon>
        <taxon>Streptomycetaceae</taxon>
        <taxon>Streptomyces</taxon>
        <taxon>Streptomyces violaceusniger group</taxon>
    </lineage>
</organism>
<dbReference type="Pfam" id="PF00107">
    <property type="entry name" value="ADH_zinc_N"/>
    <property type="match status" value="1"/>
</dbReference>
<evidence type="ECO:0000313" key="13">
    <source>
        <dbReference type="Proteomes" id="UP000476310"/>
    </source>
</evidence>
<dbReference type="EMBL" id="JAAIKT010000001">
    <property type="protein sequence ID" value="NEW69211.1"/>
    <property type="molecule type" value="Genomic_DNA"/>
</dbReference>
<dbReference type="GO" id="GO:0008168">
    <property type="term" value="F:methyltransferase activity"/>
    <property type="evidence" value="ECO:0007669"/>
    <property type="project" value="UniProtKB-KW"/>
</dbReference>
<evidence type="ECO:0000256" key="2">
    <source>
        <dbReference type="ARBA" id="ARBA00003907"/>
    </source>
</evidence>
<dbReference type="Pfam" id="PF04072">
    <property type="entry name" value="LCM"/>
    <property type="match status" value="1"/>
</dbReference>
<dbReference type="SUPFAM" id="SSF51735">
    <property type="entry name" value="NAD(P)-binding Rossmann-fold domains"/>
    <property type="match status" value="1"/>
</dbReference>
<dbReference type="SUPFAM" id="SSF53335">
    <property type="entry name" value="S-adenosyl-L-methionine-dependent methyltransferases"/>
    <property type="match status" value="1"/>
</dbReference>
<evidence type="ECO:0000256" key="4">
    <source>
        <dbReference type="ARBA" id="ARBA00008138"/>
    </source>
</evidence>
<dbReference type="Gene3D" id="3.90.180.10">
    <property type="entry name" value="Medium-chain alcohol dehydrogenases, catalytic domain"/>
    <property type="match status" value="1"/>
</dbReference>
<dbReference type="InterPro" id="IPR013149">
    <property type="entry name" value="ADH-like_C"/>
</dbReference>
<dbReference type="NCBIfam" id="TIGR00027">
    <property type="entry name" value="mthyl_TIGR00027"/>
    <property type="match status" value="1"/>
</dbReference>
<gene>
    <name evidence="12" type="ORF">G4H13_02015</name>
</gene>
<dbReference type="AlphaFoldDB" id="A0A6G4A937"/>
<evidence type="ECO:0000256" key="9">
    <source>
        <dbReference type="ARBA" id="ARBA00022833"/>
    </source>
</evidence>
<reference evidence="12" key="1">
    <citation type="submission" date="2020-02" db="EMBL/GenBank/DDBJ databases">
        <title>A new Streptomyces sp. for controlling soil-borne diseases.</title>
        <authorList>
            <person name="Li X."/>
            <person name="Tian Y."/>
            <person name="Gao K."/>
        </authorList>
    </citation>
    <scope>NUCLEOTIDE SEQUENCE [LARGE SCALE GENOMIC DNA]</scope>
    <source>
        <strain evidence="12">0250</strain>
    </source>
</reference>
<dbReference type="Proteomes" id="UP000476310">
    <property type="component" value="Unassembled WGS sequence"/>
</dbReference>
<comment type="caution">
    <text evidence="12">The sequence shown here is derived from an EMBL/GenBank/DDBJ whole genome shotgun (WGS) entry which is preliminary data.</text>
</comment>
<evidence type="ECO:0000256" key="10">
    <source>
        <dbReference type="ARBA" id="ARBA00023002"/>
    </source>
</evidence>
<keyword evidence="6 12" id="KW-0808">Transferase</keyword>
<evidence type="ECO:0000313" key="12">
    <source>
        <dbReference type="EMBL" id="NEW69211.1"/>
    </source>
</evidence>
<dbReference type="InterPro" id="IPR007213">
    <property type="entry name" value="Ppm1/Ppm2/Tcmp"/>
</dbReference>
<keyword evidence="10" id="KW-0560">Oxidoreductase</keyword>
<evidence type="ECO:0000256" key="5">
    <source>
        <dbReference type="ARBA" id="ARBA00022603"/>
    </source>
</evidence>
<dbReference type="InterPro" id="IPR029063">
    <property type="entry name" value="SAM-dependent_MTases_sf"/>
</dbReference>
<protein>
    <submittedName>
        <fullName evidence="12">SAM-dependent methyltransferase</fullName>
        <ecNumber evidence="12">2.1.1.-</ecNumber>
    </submittedName>
</protein>
<evidence type="ECO:0000256" key="6">
    <source>
        <dbReference type="ARBA" id="ARBA00022679"/>
    </source>
</evidence>
<keyword evidence="13" id="KW-1185">Reference proteome</keyword>
<dbReference type="EC" id="2.1.1.-" evidence="12"/>
<dbReference type="Pfam" id="PF08240">
    <property type="entry name" value="ADH_N"/>
    <property type="match status" value="1"/>
</dbReference>
<sequence length="687" mass="73351">MRFAAAVLRSYESPFTLEEVMLHAGPGDGEVLVKIAGCGMCRTDLAVRHSAGRSPLPAVLGHEGAGVVVETGGPDTGLSTGDHVVLSFDSCGHCRNCMGAAPAYCDSFPTLNLFGGRKEHAARFTDADGGALAPRWFGQSSFAEYAMVPARNAVRVDPTLPIELLGPLGCGFLTGAGAVFHSFGVGPGDTIAVYGAGAVGLAAVMAATAAGAVTVAVDRHPGRLALAERLHAIPLRAASGGRPGLPGLPDLPDLPDRIRHLTDGGTHYALDTTGSPQLINDALRALRPTGHLGLVARLHTPLPLEPGTLDRGRRISHICEGDAVPGLLIPRLTRLWQAGRFPFDQLIRTYPLTDINQAERDCDAGRVVKPVLIPAGAKGGHMTDTAHHNTGVEGVEEGVGLTALMVAAARAIETHRHDSLAQDIYAEHFVHAAPASADWPVRIQQVPDGDANPLWGRFARYFGLRTRVLDDFLLQSVRAGGARQVVLLGAGLDSRAFRLDWPPGCVIFEIDREGVLEFKHKVLGGLPTTPKAARVPIPLDLRADWAAALTDAGFDTAAPTAWLAEGLLFYLPNTSETNLIHTVDRLSAGGSALAFEVKLEKDLLEYRDSPLYTATKHQIGIDLLNLFSLEPRPDSAGDLTSKGWTTTVRTPFDYTRRHGRGPRPEHNDALAGNRWVFAHRPRPGQRR</sequence>
<keyword evidence="7" id="KW-0949">S-adenosyl-L-methionine</keyword>
<comment type="function">
    <text evidence="2">Exhibits S-adenosyl-L-methionine-dependent methyltransferase activity.</text>
</comment>
<comment type="similarity">
    <text evidence="3">Belongs to the zinc-containing alcohol dehydrogenase family.</text>
</comment>
<dbReference type="InterPro" id="IPR013154">
    <property type="entry name" value="ADH-like_N"/>
</dbReference>
<dbReference type="GO" id="GO:0046872">
    <property type="term" value="F:metal ion binding"/>
    <property type="evidence" value="ECO:0007669"/>
    <property type="project" value="UniProtKB-KW"/>
</dbReference>
<dbReference type="InterPro" id="IPR020843">
    <property type="entry name" value="ER"/>
</dbReference>
<keyword evidence="8" id="KW-0479">Metal-binding</keyword>
<dbReference type="Gene3D" id="3.40.50.150">
    <property type="entry name" value="Vaccinia Virus protein VP39"/>
    <property type="match status" value="1"/>
</dbReference>
<dbReference type="InterPro" id="IPR011032">
    <property type="entry name" value="GroES-like_sf"/>
</dbReference>
<proteinExistence type="inferred from homology"/>
<dbReference type="PANTHER" id="PTHR43350">
    <property type="entry name" value="NAD-DEPENDENT ALCOHOL DEHYDROGENASE"/>
    <property type="match status" value="1"/>
</dbReference>
<name>A0A6G4A937_9ACTN</name>
<evidence type="ECO:0000256" key="3">
    <source>
        <dbReference type="ARBA" id="ARBA00008072"/>
    </source>
</evidence>
<evidence type="ECO:0000256" key="1">
    <source>
        <dbReference type="ARBA" id="ARBA00001947"/>
    </source>
</evidence>
<evidence type="ECO:0000256" key="7">
    <source>
        <dbReference type="ARBA" id="ARBA00022691"/>
    </source>
</evidence>
<dbReference type="InterPro" id="IPR011610">
    <property type="entry name" value="SAM_mthyl_Trfase_ML2640-like"/>
</dbReference>